<evidence type="ECO:0000256" key="3">
    <source>
        <dbReference type="ARBA" id="ARBA00022692"/>
    </source>
</evidence>
<feature type="transmembrane region" description="Helical" evidence="7">
    <location>
        <begin position="483"/>
        <end position="503"/>
    </location>
</feature>
<comment type="similarity">
    <text evidence="6">Belongs to the ABC-4 integral membrane protein family.</text>
</comment>
<dbReference type="GO" id="GO:0022857">
    <property type="term" value="F:transmembrane transporter activity"/>
    <property type="evidence" value="ECO:0007669"/>
    <property type="project" value="TreeGrafter"/>
</dbReference>
<feature type="transmembrane region" description="Helical" evidence="7">
    <location>
        <begin position="310"/>
        <end position="335"/>
    </location>
</feature>
<feature type="domain" description="ABC3 transporter permease C-terminal" evidence="8">
    <location>
        <begin position="699"/>
        <end position="814"/>
    </location>
</feature>
<evidence type="ECO:0000256" key="6">
    <source>
        <dbReference type="ARBA" id="ARBA00038076"/>
    </source>
</evidence>
<dbReference type="Pfam" id="PF02687">
    <property type="entry name" value="FtsX"/>
    <property type="match status" value="2"/>
</dbReference>
<feature type="transmembrane region" description="Helical" evidence="7">
    <location>
        <begin position="425"/>
        <end position="442"/>
    </location>
</feature>
<comment type="subcellular location">
    <subcellularLocation>
        <location evidence="1">Cell membrane</location>
        <topology evidence="1">Multi-pass membrane protein</topology>
    </subcellularLocation>
</comment>
<comment type="caution">
    <text evidence="9">The sequence shown here is derived from an EMBL/GenBank/DDBJ whole genome shotgun (WGS) entry which is preliminary data.</text>
</comment>
<dbReference type="InterPro" id="IPR003838">
    <property type="entry name" value="ABC3_permease_C"/>
</dbReference>
<dbReference type="GO" id="GO:0005886">
    <property type="term" value="C:plasma membrane"/>
    <property type="evidence" value="ECO:0007669"/>
    <property type="project" value="UniProtKB-SubCell"/>
</dbReference>
<dbReference type="PANTHER" id="PTHR30572">
    <property type="entry name" value="MEMBRANE COMPONENT OF TRANSPORTER-RELATED"/>
    <property type="match status" value="1"/>
</dbReference>
<dbReference type="PANTHER" id="PTHR30572:SF4">
    <property type="entry name" value="ABC TRANSPORTER PERMEASE YTRF"/>
    <property type="match status" value="1"/>
</dbReference>
<evidence type="ECO:0000256" key="5">
    <source>
        <dbReference type="ARBA" id="ARBA00023136"/>
    </source>
</evidence>
<reference evidence="9 10" key="1">
    <citation type="submission" date="2018-08" db="EMBL/GenBank/DDBJ databases">
        <title>Diversity &amp; Physiological Properties of Lignin-Decomposing Actinobacteria from Soil.</title>
        <authorList>
            <person name="Roh S.G."/>
            <person name="Kim S.B."/>
        </authorList>
    </citation>
    <scope>NUCLEOTIDE SEQUENCE [LARGE SCALE GENOMIC DNA]</scope>
    <source>
        <strain evidence="9 10">MMS17-GH009</strain>
    </source>
</reference>
<feature type="transmembrane region" description="Helical" evidence="7">
    <location>
        <begin position="400"/>
        <end position="419"/>
    </location>
</feature>
<name>A0A372ZYS8_9ACTN</name>
<feature type="transmembrane region" description="Helical" evidence="7">
    <location>
        <begin position="785"/>
        <end position="805"/>
    </location>
</feature>
<dbReference type="RefSeq" id="WP_117489254.1">
    <property type="nucleotide sequence ID" value="NZ_QVIG01000001.1"/>
</dbReference>
<dbReference type="EMBL" id="QVIG01000001">
    <property type="protein sequence ID" value="RGD61058.1"/>
    <property type="molecule type" value="Genomic_DNA"/>
</dbReference>
<evidence type="ECO:0000256" key="1">
    <source>
        <dbReference type="ARBA" id="ARBA00004651"/>
    </source>
</evidence>
<evidence type="ECO:0000313" key="10">
    <source>
        <dbReference type="Proteomes" id="UP000263377"/>
    </source>
</evidence>
<feature type="transmembrane region" description="Helical" evidence="7">
    <location>
        <begin position="695"/>
        <end position="720"/>
    </location>
</feature>
<keyword evidence="10" id="KW-1185">Reference proteome</keyword>
<dbReference type="InterPro" id="IPR050250">
    <property type="entry name" value="Macrolide_Exporter_MacB"/>
</dbReference>
<feature type="transmembrane region" description="Helical" evidence="7">
    <location>
        <begin position="741"/>
        <end position="765"/>
    </location>
</feature>
<feature type="domain" description="ABC3 transporter permease C-terminal" evidence="8">
    <location>
        <begin position="260"/>
        <end position="377"/>
    </location>
</feature>
<keyword evidence="5 7" id="KW-0472">Membrane</keyword>
<evidence type="ECO:0000256" key="2">
    <source>
        <dbReference type="ARBA" id="ARBA00022475"/>
    </source>
</evidence>
<dbReference type="AlphaFoldDB" id="A0A372ZYS8"/>
<sequence length="822" mass="82190">MTTYRYTVAELRGQLRQLLLSGAAIALGVAFLIASVSGSGALVDSFSQTAAAEVGPGDIQVTGKAAAGGLDAAATERVRQTAGVAAVAPRLTGKGGVLAADGRPLDRTAAVSAVAEDPALRWQLLKDGRWPAGPGEVLLDTGTAHRLDAAVGAEVHLARADGTTATARLVGTLDERGAPSLAGVPIIGVPADAVAGYAAGAVTDRLDVRVAPGVSRTGTVEALRAALGADVQVHTHEASVNEATRQSSTLYGMVLIASLSFVLIALAVARMVVGNTFTVVLAQRTRQLALLRCVGADRQQLRRLIRRQGLLLGVGASAAGVLLGVALGAAGTAVVGGLDLGPVHLSLLPSPLTCLLAGLFGVLLTLLAVRGPAKAAAAVPPIAALGGTPASADGAARVRAAVWTTGLLVAGTALLVAGAVAPPPLSLLAVTVGAIANFFGVLRLSHRVLPAVVAVLGRPARKLGGTAGRLATQQLRLNPGRTGATGSALLLGVTVMVGAVTALDITSQSLVPVVSARQPGVFSAAATGGGALPAGALGALGAEHGLTVTPVRSATVDLDGRPTVVAAVDATRLNSSTDDVDRARALTEGAALSGLGDTGVRRVGGVELRLQPGRSSLPFTLQSGATLLVAPATLDRLAPGAPVTTAWISPAAGEDRPTARRALDHALADHPQVTVADTAAQADTLRSLLDRLKTISMALLSFSVAIAGLGVAATLMLSISERSREIGMLRAIGMSREQLRRMLTLEALLLSLAGALVGTGLGAAYGWAAARSITSTVGTVGTPPVLPVLAALGLTVLVGLAAAVLPARRVGRMSAVAAMRAS</sequence>
<accession>A0A372ZYS8</accession>
<feature type="transmembrane region" description="Helical" evidence="7">
    <location>
        <begin position="250"/>
        <end position="282"/>
    </location>
</feature>
<gene>
    <name evidence="9" type="ORF">DR950_27765</name>
</gene>
<keyword evidence="4 7" id="KW-1133">Transmembrane helix</keyword>
<dbReference type="Proteomes" id="UP000263377">
    <property type="component" value="Unassembled WGS sequence"/>
</dbReference>
<evidence type="ECO:0000256" key="7">
    <source>
        <dbReference type="SAM" id="Phobius"/>
    </source>
</evidence>
<protein>
    <recommendedName>
        <fullName evidence="8">ABC3 transporter permease C-terminal domain-containing protein</fullName>
    </recommendedName>
</protein>
<evidence type="ECO:0000256" key="4">
    <source>
        <dbReference type="ARBA" id="ARBA00022989"/>
    </source>
</evidence>
<evidence type="ECO:0000313" key="9">
    <source>
        <dbReference type="EMBL" id="RGD61058.1"/>
    </source>
</evidence>
<proteinExistence type="inferred from homology"/>
<organism evidence="9 10">
    <name type="scientific">Kitasatospora xanthocidica</name>
    <dbReference type="NCBI Taxonomy" id="83382"/>
    <lineage>
        <taxon>Bacteria</taxon>
        <taxon>Bacillati</taxon>
        <taxon>Actinomycetota</taxon>
        <taxon>Actinomycetes</taxon>
        <taxon>Kitasatosporales</taxon>
        <taxon>Streptomycetaceae</taxon>
        <taxon>Kitasatospora</taxon>
    </lineage>
</organism>
<keyword evidence="3 7" id="KW-0812">Transmembrane</keyword>
<evidence type="ECO:0000259" key="8">
    <source>
        <dbReference type="Pfam" id="PF02687"/>
    </source>
</evidence>
<keyword evidence="2" id="KW-1003">Cell membrane</keyword>
<feature type="transmembrane region" description="Helical" evidence="7">
    <location>
        <begin position="347"/>
        <end position="369"/>
    </location>
</feature>